<sequence>KTTELWEEAGRLGYLGVAVPEEYGGGGGGIYELAIVCEELAAGGCPLLLIVVSPAIAATVIAKVGTEDQKKRYLPGFADGSLKMSFAITEPDAGSNSHRLATVARRDGTDWLLTGRKVFISGVDETDATLVVARLAESSTGRLRPALFVVPRDTPGLEYREIPMEVTSPEKQFQVYLDEARLPADALVGGEDAGLPALFAGLNPERITIAAYANGIARFALARGVAYARARQVWDVPIGQHQGIAHPLAQAKIAVELARLATQKAAWLYDQGERGADGVDDTAVGEAANIAKYAAAEAAIDAVDKAIQAHGGNGLTTEYGVGALWSIVRAARIAPVSREMILNFVAQHTLGLGRSY</sequence>
<dbReference type="GO" id="GO:0003995">
    <property type="term" value="F:acyl-CoA dehydrogenase activity"/>
    <property type="evidence" value="ECO:0007669"/>
    <property type="project" value="TreeGrafter"/>
</dbReference>
<dbReference type="PIRSF" id="PIRSF016578">
    <property type="entry name" value="HsaA"/>
    <property type="match status" value="1"/>
</dbReference>
<dbReference type="GO" id="GO:0050660">
    <property type="term" value="F:flavin adenine dinucleotide binding"/>
    <property type="evidence" value="ECO:0007669"/>
    <property type="project" value="InterPro"/>
</dbReference>
<protein>
    <submittedName>
        <fullName evidence="10">Acyl-CoA dehydrogenase</fullName>
    </submittedName>
</protein>
<gene>
    <name evidence="10" type="ORF">TR74_05410</name>
</gene>
<dbReference type="Gene3D" id="1.10.540.10">
    <property type="entry name" value="Acyl-CoA dehydrogenase/oxidase, N-terminal domain"/>
    <property type="match status" value="1"/>
</dbReference>
<dbReference type="SUPFAM" id="SSF47203">
    <property type="entry name" value="Acyl-CoA dehydrogenase C-terminal domain-like"/>
    <property type="match status" value="1"/>
</dbReference>
<dbReference type="InterPro" id="IPR036250">
    <property type="entry name" value="AcylCo_DH-like_C"/>
</dbReference>
<accession>A0A132NJH8</accession>
<dbReference type="Pfam" id="PF02771">
    <property type="entry name" value="Acyl-CoA_dh_N"/>
    <property type="match status" value="1"/>
</dbReference>
<feature type="domain" description="Acyl-CoA dehydrogenase/oxidase N-terminal" evidence="9">
    <location>
        <begin position="3"/>
        <end position="80"/>
    </location>
</feature>
<dbReference type="InterPro" id="IPR009075">
    <property type="entry name" value="AcylCo_DH/oxidase_C"/>
</dbReference>
<dbReference type="AlphaFoldDB" id="A0A132NJH8"/>
<dbReference type="EMBL" id="JYIK01000608">
    <property type="protein sequence ID" value="KWX10143.1"/>
    <property type="molecule type" value="Genomic_DNA"/>
</dbReference>
<evidence type="ECO:0000256" key="1">
    <source>
        <dbReference type="ARBA" id="ARBA00001974"/>
    </source>
</evidence>
<dbReference type="Proteomes" id="UP000070598">
    <property type="component" value="Unassembled WGS sequence"/>
</dbReference>
<comment type="cofactor">
    <cofactor evidence="1 6">
        <name>FAD</name>
        <dbReference type="ChEBI" id="CHEBI:57692"/>
    </cofactor>
</comment>
<dbReference type="RefSeq" id="WP_067420543.1">
    <property type="nucleotide sequence ID" value="NZ_JYIK01000608.1"/>
</dbReference>
<evidence type="ECO:0000259" key="8">
    <source>
        <dbReference type="Pfam" id="PF02770"/>
    </source>
</evidence>
<dbReference type="GO" id="GO:0033539">
    <property type="term" value="P:fatty acid beta-oxidation using acyl-CoA dehydrogenase"/>
    <property type="evidence" value="ECO:0007669"/>
    <property type="project" value="TreeGrafter"/>
</dbReference>
<dbReference type="InterPro" id="IPR050741">
    <property type="entry name" value="Acyl-CoA_dehydrogenase"/>
</dbReference>
<dbReference type="Pfam" id="PF02770">
    <property type="entry name" value="Acyl-CoA_dh_M"/>
    <property type="match status" value="1"/>
</dbReference>
<evidence type="ECO:0000259" key="9">
    <source>
        <dbReference type="Pfam" id="PF02771"/>
    </source>
</evidence>
<keyword evidence="4 6" id="KW-0274">FAD</keyword>
<dbReference type="InterPro" id="IPR013786">
    <property type="entry name" value="AcylCoA_DH/ox_N"/>
</dbReference>
<feature type="non-terminal residue" evidence="10">
    <location>
        <position position="1"/>
    </location>
</feature>
<evidence type="ECO:0000256" key="5">
    <source>
        <dbReference type="ARBA" id="ARBA00023002"/>
    </source>
</evidence>
<dbReference type="Gene3D" id="2.40.110.10">
    <property type="entry name" value="Butyryl-CoA Dehydrogenase, subunit A, domain 2"/>
    <property type="match status" value="1"/>
</dbReference>
<dbReference type="SUPFAM" id="SSF56645">
    <property type="entry name" value="Acyl-CoA dehydrogenase NM domain-like"/>
    <property type="match status" value="1"/>
</dbReference>
<evidence type="ECO:0000256" key="3">
    <source>
        <dbReference type="ARBA" id="ARBA00022630"/>
    </source>
</evidence>
<dbReference type="InterPro" id="IPR006091">
    <property type="entry name" value="Acyl-CoA_Oxase/DH_mid-dom"/>
</dbReference>
<dbReference type="InterPro" id="IPR046373">
    <property type="entry name" value="Acyl-CoA_Oxase/DH_mid-dom_sf"/>
</dbReference>
<evidence type="ECO:0000259" key="7">
    <source>
        <dbReference type="Pfam" id="PF00441"/>
    </source>
</evidence>
<name>A0A132NJH8_9ACTN</name>
<feature type="domain" description="Acyl-CoA dehydrogenase/oxidase C-terminal" evidence="7">
    <location>
        <begin position="193"/>
        <end position="348"/>
    </location>
</feature>
<dbReference type="InterPro" id="IPR009100">
    <property type="entry name" value="AcylCoA_DH/oxidase_NM_dom_sf"/>
</dbReference>
<comment type="similarity">
    <text evidence="2 6">Belongs to the acyl-CoA dehydrogenase family.</text>
</comment>
<organism evidence="10 11">
    <name type="scientific">Carbonactinospora thermoautotrophica</name>
    <dbReference type="NCBI Taxonomy" id="1469144"/>
    <lineage>
        <taxon>Bacteria</taxon>
        <taxon>Bacillati</taxon>
        <taxon>Actinomycetota</taxon>
        <taxon>Actinomycetes</taxon>
        <taxon>Kitasatosporales</taxon>
        <taxon>Carbonactinosporaceae</taxon>
        <taxon>Carbonactinospora</taxon>
    </lineage>
</organism>
<dbReference type="FunFam" id="1.20.140.10:FF:000012">
    <property type="entry name" value="Acyl-CoA dehydrogenase fadE12"/>
    <property type="match status" value="1"/>
</dbReference>
<comment type="caution">
    <text evidence="10">The sequence shown here is derived from an EMBL/GenBank/DDBJ whole genome shotgun (WGS) entry which is preliminary data.</text>
</comment>
<evidence type="ECO:0000256" key="4">
    <source>
        <dbReference type="ARBA" id="ARBA00022827"/>
    </source>
</evidence>
<evidence type="ECO:0000313" key="10">
    <source>
        <dbReference type="EMBL" id="KWX10143.1"/>
    </source>
</evidence>
<reference evidence="11" key="1">
    <citation type="submission" date="2015-02" db="EMBL/GenBank/DDBJ databases">
        <title>Physiological reanalysis, assessment of diazotrophy, and genome sequences of multiple isolates of Streptomyces thermoautotrophicus.</title>
        <authorList>
            <person name="MacKellar D.C."/>
            <person name="Lieber L."/>
            <person name="Norman J."/>
            <person name="Bolger A."/>
            <person name="Tobin C."/>
            <person name="Murray J.W."/>
            <person name="Friesen M."/>
            <person name="Prell J."/>
        </authorList>
    </citation>
    <scope>NUCLEOTIDE SEQUENCE [LARGE SCALE GENOMIC DNA]</scope>
    <source>
        <strain evidence="11">UBT1</strain>
    </source>
</reference>
<dbReference type="Pfam" id="PF00441">
    <property type="entry name" value="Acyl-CoA_dh_1"/>
    <property type="match status" value="1"/>
</dbReference>
<dbReference type="PANTHER" id="PTHR48083">
    <property type="entry name" value="MEDIUM-CHAIN SPECIFIC ACYL-COA DEHYDROGENASE, MITOCHONDRIAL-RELATED"/>
    <property type="match status" value="1"/>
</dbReference>
<dbReference type="CDD" id="cd00567">
    <property type="entry name" value="ACAD"/>
    <property type="match status" value="1"/>
</dbReference>
<feature type="domain" description="Acyl-CoA oxidase/dehydrogenase middle" evidence="8">
    <location>
        <begin position="85"/>
        <end position="163"/>
    </location>
</feature>
<proteinExistence type="inferred from homology"/>
<dbReference type="PANTHER" id="PTHR48083:SF1">
    <property type="entry name" value="DEHYDROGENASE, PUTATIVE (AFU_ORTHOLOGUE AFUA_7G06510)-RELATED"/>
    <property type="match status" value="1"/>
</dbReference>
<evidence type="ECO:0000256" key="6">
    <source>
        <dbReference type="RuleBase" id="RU362125"/>
    </source>
</evidence>
<keyword evidence="3 6" id="KW-0285">Flavoprotein</keyword>
<dbReference type="PATRIC" id="fig|1469144.9.peg.4485"/>
<evidence type="ECO:0000313" key="11">
    <source>
        <dbReference type="Proteomes" id="UP000070598"/>
    </source>
</evidence>
<keyword evidence="5 6" id="KW-0560">Oxidoreductase</keyword>
<evidence type="ECO:0000256" key="2">
    <source>
        <dbReference type="ARBA" id="ARBA00009347"/>
    </source>
</evidence>
<dbReference type="InterPro" id="IPR037069">
    <property type="entry name" value="AcylCoA_DH/ox_N_sf"/>
</dbReference>
<dbReference type="GO" id="GO:0005737">
    <property type="term" value="C:cytoplasm"/>
    <property type="evidence" value="ECO:0007669"/>
    <property type="project" value="TreeGrafter"/>
</dbReference>
<dbReference type="Gene3D" id="1.20.140.10">
    <property type="entry name" value="Butyryl-CoA Dehydrogenase, subunit A, domain 3"/>
    <property type="match status" value="1"/>
</dbReference>